<comment type="caution">
    <text evidence="1">The sequence shown here is derived from an EMBL/GenBank/DDBJ whole genome shotgun (WGS) entry which is preliminary data.</text>
</comment>
<protein>
    <submittedName>
        <fullName evidence="1">Uncharacterized protein</fullName>
    </submittedName>
</protein>
<name>A0A0F9MEQ3_9ZZZZ</name>
<proteinExistence type="predicted"/>
<accession>A0A0F9MEQ3</accession>
<organism evidence="1">
    <name type="scientific">marine sediment metagenome</name>
    <dbReference type="NCBI Taxonomy" id="412755"/>
    <lineage>
        <taxon>unclassified sequences</taxon>
        <taxon>metagenomes</taxon>
        <taxon>ecological metagenomes</taxon>
    </lineage>
</organism>
<reference evidence="1" key="1">
    <citation type="journal article" date="2015" name="Nature">
        <title>Complex archaea that bridge the gap between prokaryotes and eukaryotes.</title>
        <authorList>
            <person name="Spang A."/>
            <person name="Saw J.H."/>
            <person name="Jorgensen S.L."/>
            <person name="Zaremba-Niedzwiedzka K."/>
            <person name="Martijn J."/>
            <person name="Lind A.E."/>
            <person name="van Eijk R."/>
            <person name="Schleper C."/>
            <person name="Guy L."/>
            <person name="Ettema T.J."/>
        </authorList>
    </citation>
    <scope>NUCLEOTIDE SEQUENCE</scope>
</reference>
<dbReference type="EMBL" id="LAZR01010311">
    <property type="protein sequence ID" value="KKM67642.1"/>
    <property type="molecule type" value="Genomic_DNA"/>
</dbReference>
<dbReference type="AlphaFoldDB" id="A0A0F9MEQ3"/>
<evidence type="ECO:0000313" key="1">
    <source>
        <dbReference type="EMBL" id="KKM67642.1"/>
    </source>
</evidence>
<sequence length="66" mass="7101">AMVVTEPVVPIGWAQAEDDKGIPIYLVAVVMGEANVNLVAETLERLKDKAVPVDIFDGTRGQPIKL</sequence>
<gene>
    <name evidence="1" type="ORF">LCGC14_1468990</name>
</gene>
<feature type="non-terminal residue" evidence="1">
    <location>
        <position position="1"/>
    </location>
</feature>